<dbReference type="EMBL" id="QGGR01000011">
    <property type="protein sequence ID" value="PWK45108.1"/>
    <property type="molecule type" value="Genomic_DNA"/>
</dbReference>
<reference evidence="3 4" key="1">
    <citation type="submission" date="2018-05" db="EMBL/GenBank/DDBJ databases">
        <title>Genomic Encyclopedia of Archaeal and Bacterial Type Strains, Phase II (KMG-II): from individual species to whole genera.</title>
        <authorList>
            <person name="Goeker M."/>
        </authorList>
    </citation>
    <scope>NUCLEOTIDE SEQUENCE [LARGE SCALE GENOMIC DNA]</scope>
    <source>
        <strain evidence="3 4">DSM 45184</strain>
    </source>
</reference>
<dbReference type="AlphaFoldDB" id="A0A316F9V9"/>
<accession>A0A316F9V9</accession>
<dbReference type="InterPro" id="IPR045635">
    <property type="entry name" value="DUF6412"/>
</dbReference>
<evidence type="ECO:0000256" key="1">
    <source>
        <dbReference type="SAM" id="MobiDB-lite"/>
    </source>
</evidence>
<keyword evidence="2" id="KW-0812">Transmembrane</keyword>
<feature type="compositionally biased region" description="Low complexity" evidence="1">
    <location>
        <begin position="84"/>
        <end position="93"/>
    </location>
</feature>
<keyword evidence="4" id="KW-1185">Reference proteome</keyword>
<keyword evidence="2" id="KW-1133">Transmembrane helix</keyword>
<feature type="region of interest" description="Disordered" evidence="1">
    <location>
        <begin position="47"/>
        <end position="93"/>
    </location>
</feature>
<name>A0A316F9V9_9ACTN</name>
<proteinExistence type="predicted"/>
<sequence>MKWWDALWRLVSMLAEAAGTSDLAGGTTALVGVVLIAVLARVLLARPAPSPDGRAAGGALRSRSERAGVPRHRDPDASGRTRPRGPTAAPAAA</sequence>
<dbReference type="Pfam" id="PF19950">
    <property type="entry name" value="DUF6412"/>
    <property type="match status" value="1"/>
</dbReference>
<comment type="caution">
    <text evidence="3">The sequence shown here is derived from an EMBL/GenBank/DDBJ whole genome shotgun (WGS) entry which is preliminary data.</text>
</comment>
<evidence type="ECO:0000256" key="2">
    <source>
        <dbReference type="SAM" id="Phobius"/>
    </source>
</evidence>
<organism evidence="3 4">
    <name type="scientific">Actinoplanes xinjiangensis</name>
    <dbReference type="NCBI Taxonomy" id="512350"/>
    <lineage>
        <taxon>Bacteria</taxon>
        <taxon>Bacillati</taxon>
        <taxon>Actinomycetota</taxon>
        <taxon>Actinomycetes</taxon>
        <taxon>Micromonosporales</taxon>
        <taxon>Micromonosporaceae</taxon>
        <taxon>Actinoplanes</taxon>
    </lineage>
</organism>
<feature type="transmembrane region" description="Helical" evidence="2">
    <location>
        <begin position="23"/>
        <end position="44"/>
    </location>
</feature>
<dbReference type="Proteomes" id="UP000245697">
    <property type="component" value="Unassembled WGS sequence"/>
</dbReference>
<protein>
    <submittedName>
        <fullName evidence="3">Uncharacterized protein</fullName>
    </submittedName>
</protein>
<evidence type="ECO:0000313" key="3">
    <source>
        <dbReference type="EMBL" id="PWK45108.1"/>
    </source>
</evidence>
<dbReference type="RefSeq" id="WP_239170336.1">
    <property type="nucleotide sequence ID" value="NZ_BONA01000061.1"/>
</dbReference>
<keyword evidence="2" id="KW-0472">Membrane</keyword>
<feature type="compositionally biased region" description="Basic and acidic residues" evidence="1">
    <location>
        <begin position="62"/>
        <end position="79"/>
    </location>
</feature>
<gene>
    <name evidence="3" type="ORF">BC793_11181</name>
</gene>
<evidence type="ECO:0000313" key="4">
    <source>
        <dbReference type="Proteomes" id="UP000245697"/>
    </source>
</evidence>